<dbReference type="Pfam" id="PF17775">
    <property type="entry name" value="YchJ_M-like"/>
    <property type="match status" value="1"/>
</dbReference>
<dbReference type="SUPFAM" id="SSF54427">
    <property type="entry name" value="NTF2-like"/>
    <property type="match status" value="1"/>
</dbReference>
<evidence type="ECO:0000259" key="1">
    <source>
        <dbReference type="Pfam" id="PF17775"/>
    </source>
</evidence>
<sequence length="134" mass="14987">MEKTPAPCPCGGYPTGTPYTDCCEPALTMQEWPPTAQQLMRSRYTAHVRGDADHLFRTWHPATRPANTDPEPGNEWTGLTVEAVTAGSVQDDDGVVEYTAYYVSQDGEPDELHEIARFVRRARRWMYVGPADVV</sequence>
<evidence type="ECO:0000313" key="2">
    <source>
        <dbReference type="EMBL" id="SMY13050.1"/>
    </source>
</evidence>
<dbReference type="EMBL" id="FXZM01000015">
    <property type="protein sequence ID" value="SMY13050.1"/>
    <property type="molecule type" value="Genomic_DNA"/>
</dbReference>
<proteinExistence type="predicted"/>
<accession>A0A2H1L8G8</accession>
<reference evidence="3" key="1">
    <citation type="submission" date="2017-03" db="EMBL/GenBank/DDBJ databases">
        <authorList>
            <person name="Monnet C."/>
        </authorList>
    </citation>
    <scope>NUCLEOTIDE SEQUENCE [LARGE SCALE GENOMIC DNA]</scope>
    <source>
        <strain evidence="3">SJ5-8</strain>
    </source>
</reference>
<dbReference type="Proteomes" id="UP000234462">
    <property type="component" value="Unassembled WGS sequence"/>
</dbReference>
<organism evidence="2 3">
    <name type="scientific">Brevibacterium jeotgali</name>
    <dbReference type="NCBI Taxonomy" id="1262550"/>
    <lineage>
        <taxon>Bacteria</taxon>
        <taxon>Bacillati</taxon>
        <taxon>Actinomycetota</taxon>
        <taxon>Actinomycetes</taxon>
        <taxon>Micrococcales</taxon>
        <taxon>Brevibacteriaceae</taxon>
        <taxon>Brevibacterium</taxon>
    </lineage>
</organism>
<feature type="domain" description="YchJ-like middle NTF2-like" evidence="1">
    <location>
        <begin position="35"/>
        <end position="128"/>
    </location>
</feature>
<dbReference type="Gene3D" id="3.10.450.50">
    <property type="match status" value="1"/>
</dbReference>
<dbReference type="InterPro" id="IPR032710">
    <property type="entry name" value="NTF2-like_dom_sf"/>
</dbReference>
<dbReference type="AlphaFoldDB" id="A0A2H1L8G8"/>
<name>A0A2H1L8G8_9MICO</name>
<dbReference type="OrthoDB" id="21421at2"/>
<keyword evidence="3" id="KW-1185">Reference proteome</keyword>
<dbReference type="RefSeq" id="WP_101589959.1">
    <property type="nucleotide sequence ID" value="NZ_FXZM01000015.1"/>
</dbReference>
<evidence type="ECO:0000313" key="3">
    <source>
        <dbReference type="Proteomes" id="UP000234462"/>
    </source>
</evidence>
<protein>
    <submittedName>
        <fullName evidence="2">SEC-C motif-containing protein</fullName>
    </submittedName>
</protein>
<dbReference type="InterPro" id="IPR048469">
    <property type="entry name" value="YchJ-like_M"/>
</dbReference>
<gene>
    <name evidence="2" type="ORF">BJEO58_02658</name>
</gene>